<dbReference type="InterPro" id="IPR029058">
    <property type="entry name" value="AB_hydrolase_fold"/>
</dbReference>
<dbReference type="Pfam" id="PF00756">
    <property type="entry name" value="Esterase"/>
    <property type="match status" value="1"/>
</dbReference>
<dbReference type="Proteomes" id="UP000189369">
    <property type="component" value="Chromosome"/>
</dbReference>
<dbReference type="InterPro" id="IPR052558">
    <property type="entry name" value="Siderophore_Hydrolase_D"/>
</dbReference>
<evidence type="ECO:0000313" key="3">
    <source>
        <dbReference type="EMBL" id="AQS51754.1"/>
    </source>
</evidence>
<keyword evidence="2" id="KW-0378">Hydrolase</keyword>
<dbReference type="PANTHER" id="PTHR40841">
    <property type="entry name" value="SIDEROPHORE TRIACETYLFUSARININE C ESTERASE"/>
    <property type="match status" value="1"/>
</dbReference>
<dbReference type="STRING" id="643674.PAEH1_09595"/>
<dbReference type="GO" id="GO:0016788">
    <property type="term" value="F:hydrolase activity, acting on ester bonds"/>
    <property type="evidence" value="ECO:0007669"/>
    <property type="project" value="TreeGrafter"/>
</dbReference>
<dbReference type="InterPro" id="IPR000801">
    <property type="entry name" value="Esterase-like"/>
</dbReference>
<dbReference type="KEGG" id="phn:PAEH1_09595"/>
<accession>A0A1U9K198</accession>
<evidence type="ECO:0008006" key="5">
    <source>
        <dbReference type="Google" id="ProtNLM"/>
    </source>
</evidence>
<dbReference type="OrthoDB" id="9784036at2"/>
<comment type="similarity">
    <text evidence="1">Belongs to the esterase D family.</text>
</comment>
<organism evidence="3 4">
    <name type="scientific">Paenalcaligenes hominis</name>
    <dbReference type="NCBI Taxonomy" id="643674"/>
    <lineage>
        <taxon>Bacteria</taxon>
        <taxon>Pseudomonadati</taxon>
        <taxon>Pseudomonadota</taxon>
        <taxon>Betaproteobacteria</taxon>
        <taxon>Burkholderiales</taxon>
        <taxon>Alcaligenaceae</taxon>
        <taxon>Paenalcaligenes</taxon>
    </lineage>
</organism>
<name>A0A1U9K198_9BURK</name>
<protein>
    <recommendedName>
        <fullName evidence="5">Esterase</fullName>
    </recommendedName>
</protein>
<dbReference type="EMBL" id="CP019697">
    <property type="protein sequence ID" value="AQS51754.1"/>
    <property type="molecule type" value="Genomic_DNA"/>
</dbReference>
<dbReference type="SUPFAM" id="SSF53474">
    <property type="entry name" value="alpha/beta-Hydrolases"/>
    <property type="match status" value="1"/>
</dbReference>
<reference evidence="3 4" key="1">
    <citation type="submission" date="2017-01" db="EMBL/GenBank/DDBJ databases">
        <title>Complete Genome Sequence of Paenalcaligenes hominis, Isolated from a paraplegic Patient with neurogenic bladder.</title>
        <authorList>
            <person name="Mukhopadhyay R."/>
            <person name="Joaquin J."/>
            <person name="Hogue R."/>
            <person name="Kilaru A."/>
            <person name="Jospin G."/>
            <person name="Mars K."/>
            <person name="Eisen J.A."/>
            <person name="Chaturvedi V."/>
        </authorList>
    </citation>
    <scope>NUCLEOTIDE SEQUENCE [LARGE SCALE GENOMIC DNA]</scope>
    <source>
        <strain evidence="3 4">15S00501</strain>
    </source>
</reference>
<evidence type="ECO:0000256" key="1">
    <source>
        <dbReference type="ARBA" id="ARBA00005622"/>
    </source>
</evidence>
<dbReference type="Gene3D" id="3.40.50.1820">
    <property type="entry name" value="alpha/beta hydrolase"/>
    <property type="match status" value="1"/>
</dbReference>
<dbReference type="PANTHER" id="PTHR40841:SF2">
    <property type="entry name" value="SIDEROPHORE-DEGRADING ESTERASE (EUROFUNG)"/>
    <property type="match status" value="1"/>
</dbReference>
<evidence type="ECO:0000256" key="2">
    <source>
        <dbReference type="ARBA" id="ARBA00022801"/>
    </source>
</evidence>
<dbReference type="AlphaFoldDB" id="A0A1U9K198"/>
<sequence length="260" mass="29521">MRQWQSTLLSATQRPYLCRLWVPESPAPAQGFPLLVMLDGDWIQHHIESFVECQPRPINFAIASIGFNVARQAARQRRSYDYTPVPPPPHAPVDPRMPDWAAGGADELVQFIRTQLLPQLQQQASLDLNRLGLFGHSYGGLFTLYTLLTYPNLFKHYIAASPSLWWYHPFMQNQAVHLPPLQRSTQLNVLIGDQEQWRPKPADPTAPRPAGIPTSRFLDAFMDQLPYCSQLKTQRHRFPDADHGAMLGLATAFALREFAA</sequence>
<proteinExistence type="inferred from homology"/>
<gene>
    <name evidence="3" type="ORF">PAEH1_09595</name>
</gene>
<evidence type="ECO:0000313" key="4">
    <source>
        <dbReference type="Proteomes" id="UP000189369"/>
    </source>
</evidence>